<keyword evidence="5" id="KW-0143">Chaperone</keyword>
<keyword evidence="7" id="KW-1185">Reference proteome</keyword>
<dbReference type="GO" id="GO:0005739">
    <property type="term" value="C:mitochondrion"/>
    <property type="evidence" value="ECO:0007669"/>
    <property type="project" value="UniProtKB-SubCell"/>
</dbReference>
<dbReference type="InterPro" id="IPR023335">
    <property type="entry name" value="ATP12_ortho_dom_sf"/>
</dbReference>
<comment type="caution">
    <text evidence="6">The sequence shown here is derived from an EMBL/GenBank/DDBJ whole genome shotgun (WGS) entry which is preliminary data.</text>
</comment>
<evidence type="ECO:0000256" key="2">
    <source>
        <dbReference type="ARBA" id="ARBA00008231"/>
    </source>
</evidence>
<accession>A0A835YM22</accession>
<dbReference type="Gene3D" id="3.30.2180.10">
    <property type="entry name" value="ATP12-like"/>
    <property type="match status" value="1"/>
</dbReference>
<dbReference type="Gene3D" id="1.10.3580.10">
    <property type="entry name" value="ATP12 ATPase"/>
    <property type="match status" value="1"/>
</dbReference>
<dbReference type="OrthoDB" id="5673at2759"/>
<dbReference type="SUPFAM" id="SSF160909">
    <property type="entry name" value="ATP12-like"/>
    <property type="match status" value="1"/>
</dbReference>
<dbReference type="InterPro" id="IPR042272">
    <property type="entry name" value="ATP12_ATP_synth-F1-assembly_N"/>
</dbReference>
<dbReference type="PANTHER" id="PTHR21013">
    <property type="entry name" value="ATP SYNTHASE MITOCHONDRIAL F1 COMPLEX ASSEMBLY FACTOR 2/ATP12 PROTEIN, MITOCHONDRIAL PRECURSOR"/>
    <property type="match status" value="1"/>
</dbReference>
<dbReference type="InterPro" id="IPR011419">
    <property type="entry name" value="ATP12_ATP_synth-F1-assembly"/>
</dbReference>
<comment type="subcellular location">
    <subcellularLocation>
        <location evidence="1">Mitochondrion</location>
    </subcellularLocation>
</comment>
<dbReference type="GO" id="GO:0033615">
    <property type="term" value="P:mitochondrial proton-transporting ATP synthase complex assembly"/>
    <property type="evidence" value="ECO:0007669"/>
    <property type="project" value="TreeGrafter"/>
</dbReference>
<reference evidence="6" key="1">
    <citation type="submission" date="2021-02" db="EMBL/GenBank/DDBJ databases">
        <title>First Annotated Genome of the Yellow-green Alga Tribonema minus.</title>
        <authorList>
            <person name="Mahan K.M."/>
        </authorList>
    </citation>
    <scope>NUCLEOTIDE SEQUENCE</scope>
    <source>
        <strain evidence="6">UTEX B ZZ1240</strain>
    </source>
</reference>
<protein>
    <submittedName>
        <fullName evidence="6">ATP synthase-like protein mitochondrial F1 complex assembly factor 2</fullName>
    </submittedName>
</protein>
<dbReference type="PANTHER" id="PTHR21013:SF10">
    <property type="entry name" value="ATP SYNTHASE MITOCHONDRIAL F1 COMPLEX ASSEMBLY FACTOR 2"/>
    <property type="match status" value="1"/>
</dbReference>
<keyword evidence="3" id="KW-0809">Transit peptide</keyword>
<dbReference type="Proteomes" id="UP000664859">
    <property type="component" value="Unassembled WGS sequence"/>
</dbReference>
<dbReference type="EMBL" id="JAFCMP010000531">
    <property type="protein sequence ID" value="KAG5176953.1"/>
    <property type="molecule type" value="Genomic_DNA"/>
</dbReference>
<evidence type="ECO:0000256" key="3">
    <source>
        <dbReference type="ARBA" id="ARBA00022946"/>
    </source>
</evidence>
<sequence>MSLSLGLRRCTKRALGCSSALCRAACGPWQQQHAADLPLRCQRRNMSVQDTVHQKIKGRRRFYKIVSVDQVKASDSSGPQWQVLLDNRPLRTPARRPLHFPTEALARAVAAEWDAQTRSTGIEPAVMPLMTLCATALDQVAVNPEPTIDNVMNYLHTDTVCFFAPDDDRIILKRQKKTWGPLHTWASKALGGELVKTQHAIARPQHPPEVVDQARAIVAGLDPFALSAVQCITMECKSLVVALAVAYRQITMEQAFDAARLEEGFNIEHWGLVEGGHDLDICSTKLQLSAASMLLWLTRDVDNQLSL</sequence>
<evidence type="ECO:0000256" key="1">
    <source>
        <dbReference type="ARBA" id="ARBA00004173"/>
    </source>
</evidence>
<dbReference type="Pfam" id="PF07542">
    <property type="entry name" value="ATP12"/>
    <property type="match status" value="1"/>
</dbReference>
<proteinExistence type="inferred from homology"/>
<evidence type="ECO:0000313" key="7">
    <source>
        <dbReference type="Proteomes" id="UP000664859"/>
    </source>
</evidence>
<comment type="similarity">
    <text evidence="2">Belongs to the ATP12 family.</text>
</comment>
<name>A0A835YM22_9STRA</name>
<organism evidence="6 7">
    <name type="scientific">Tribonema minus</name>
    <dbReference type="NCBI Taxonomy" id="303371"/>
    <lineage>
        <taxon>Eukaryota</taxon>
        <taxon>Sar</taxon>
        <taxon>Stramenopiles</taxon>
        <taxon>Ochrophyta</taxon>
        <taxon>PX clade</taxon>
        <taxon>Xanthophyceae</taxon>
        <taxon>Tribonematales</taxon>
        <taxon>Tribonemataceae</taxon>
        <taxon>Tribonema</taxon>
    </lineage>
</organism>
<evidence type="ECO:0000313" key="6">
    <source>
        <dbReference type="EMBL" id="KAG5176953.1"/>
    </source>
</evidence>
<gene>
    <name evidence="6" type="ORF">JKP88DRAFT_202731</name>
</gene>
<evidence type="ECO:0000256" key="5">
    <source>
        <dbReference type="ARBA" id="ARBA00023186"/>
    </source>
</evidence>
<keyword evidence="4" id="KW-0496">Mitochondrion</keyword>
<dbReference type="AlphaFoldDB" id="A0A835YM22"/>
<evidence type="ECO:0000256" key="4">
    <source>
        <dbReference type="ARBA" id="ARBA00023128"/>
    </source>
</evidence>